<dbReference type="InterPro" id="IPR036170">
    <property type="entry name" value="YezG-like_sf"/>
</dbReference>
<dbReference type="RefSeq" id="WP_014967799.1">
    <property type="nucleotide sequence ID" value="NC_018664.1"/>
</dbReference>
<dbReference type="HOGENOM" id="CLU_107164_0_1_9"/>
<sequence>MEKRLNDIYRQIAETVNEMIPQEWIKFYFYAQISEDGGSTYFYYLPASNLESYEYSLEIPYKYKVDEQKFKTNKRKLFALAESMREVFKNENQKLWYSFTLILDRTGKLKVHFDYTNLLDSDYSFSDQLIIWKYKYLNERPQEAALQNLIKKIYRRISR</sequence>
<keyword evidence="2" id="KW-1185">Reference proteome</keyword>
<dbReference type="InterPro" id="IPR006728">
    <property type="entry name" value="YezG-like"/>
</dbReference>
<dbReference type="STRING" id="1128398.Curi_c16560"/>
<dbReference type="eggNOG" id="ENOG50314IH">
    <property type="taxonomic scope" value="Bacteria"/>
</dbReference>
<name>K0AXY3_GOTA9</name>
<dbReference type="Pfam" id="PF04634">
    <property type="entry name" value="YezG-like"/>
    <property type="match status" value="1"/>
</dbReference>
<reference evidence="1 2" key="1">
    <citation type="journal article" date="2012" name="PLoS ONE">
        <title>The purine-utilizing bacterium Clostridium acidurici 9a: a genome-guided metabolic reconsideration.</title>
        <authorList>
            <person name="Hartwich K."/>
            <person name="Poehlein A."/>
            <person name="Daniel R."/>
        </authorList>
    </citation>
    <scope>NUCLEOTIDE SEQUENCE [LARGE SCALE GENOMIC DNA]</scope>
    <source>
        <strain evidence="2">ATCC 7906 / DSM 604 / BCRC 14475 / CIP 104303 / KCTC 5404 / NCIMB 10678 / 9a</strain>
    </source>
</reference>
<accession>K0AXY3</accession>
<protein>
    <recommendedName>
        <fullName evidence="3">Cytoplasmic protein</fullName>
    </recommendedName>
</protein>
<dbReference type="AlphaFoldDB" id="K0AXY3"/>
<dbReference type="SUPFAM" id="SSF160424">
    <property type="entry name" value="BH3703-like"/>
    <property type="match status" value="1"/>
</dbReference>
<dbReference type="Proteomes" id="UP000006094">
    <property type="component" value="Chromosome"/>
</dbReference>
<evidence type="ECO:0000313" key="2">
    <source>
        <dbReference type="Proteomes" id="UP000006094"/>
    </source>
</evidence>
<proteinExistence type="predicted"/>
<dbReference type="Gene3D" id="3.30.500.20">
    <property type="entry name" value="BH3703-like domains"/>
    <property type="match status" value="1"/>
</dbReference>
<evidence type="ECO:0000313" key="1">
    <source>
        <dbReference type="EMBL" id="AFS78663.1"/>
    </source>
</evidence>
<evidence type="ECO:0008006" key="3">
    <source>
        <dbReference type="Google" id="ProtNLM"/>
    </source>
</evidence>
<gene>
    <name evidence="1" type="ordered locus">Curi_c16560</name>
</gene>
<dbReference type="EMBL" id="CP003326">
    <property type="protein sequence ID" value="AFS78663.1"/>
    <property type="molecule type" value="Genomic_DNA"/>
</dbReference>
<dbReference type="PATRIC" id="fig|1128398.3.peg.1698"/>
<organism evidence="1 2">
    <name type="scientific">Gottschalkia acidurici (strain ATCC 7906 / DSM 604 / BCRC 14475 / CIP 104303 / KCTC 5404 / NCIMB 10678 / 9a)</name>
    <name type="common">Clostridium acidurici</name>
    <dbReference type="NCBI Taxonomy" id="1128398"/>
    <lineage>
        <taxon>Bacteria</taxon>
        <taxon>Bacillati</taxon>
        <taxon>Bacillota</taxon>
        <taxon>Tissierellia</taxon>
        <taxon>Tissierellales</taxon>
        <taxon>Gottschalkiaceae</taxon>
        <taxon>Gottschalkia</taxon>
    </lineage>
</organism>
<dbReference type="KEGG" id="cad:Curi_c16560"/>
<dbReference type="NCBIfam" id="TIGR01741">
    <property type="entry name" value="staph_tand_hypo"/>
    <property type="match status" value="1"/>
</dbReference>